<dbReference type="Gene3D" id="2.40.380.10">
    <property type="entry name" value="FomD-like"/>
    <property type="match status" value="1"/>
</dbReference>
<feature type="domain" description="DUF402" evidence="1">
    <location>
        <begin position="59"/>
        <end position="183"/>
    </location>
</feature>
<sequence>MSAPWNPGRPVAVRYGRFDTPRWVYTGNVIADGTEELAILLRPGNPTVESHAADGRDVRDLSLAERTRAELRAQTESNWYGEAAVLVFPAGAPWSVWIFYNADGSVHRAKVNYEKPYVRWSDASGNAFVDTADRELDLVTYPDGTWHFKDEAEFEHIIGRPGYCTPELAAEVREHAEQSLARFTDGTLVRGTYENTGPGSWPTPVLPVSWRDRHTHWP</sequence>
<evidence type="ECO:0000259" key="1">
    <source>
        <dbReference type="Pfam" id="PF04167"/>
    </source>
</evidence>
<evidence type="ECO:0000313" key="2">
    <source>
        <dbReference type="EMBL" id="MBB6033545.1"/>
    </source>
</evidence>
<organism evidence="2 3">
    <name type="scientific">Phytomonospora endophytica</name>
    <dbReference type="NCBI Taxonomy" id="714109"/>
    <lineage>
        <taxon>Bacteria</taxon>
        <taxon>Bacillati</taxon>
        <taxon>Actinomycetota</taxon>
        <taxon>Actinomycetes</taxon>
        <taxon>Micromonosporales</taxon>
        <taxon>Micromonosporaceae</taxon>
        <taxon>Phytomonospora</taxon>
    </lineage>
</organism>
<proteinExistence type="predicted"/>
<keyword evidence="3" id="KW-1185">Reference proteome</keyword>
<name>A0A841FDL2_9ACTN</name>
<dbReference type="InterPro" id="IPR035930">
    <property type="entry name" value="FomD-like_sf"/>
</dbReference>
<dbReference type="RefSeq" id="WP_184786452.1">
    <property type="nucleotide sequence ID" value="NZ_BONT01000014.1"/>
</dbReference>
<protein>
    <submittedName>
        <fullName evidence="2">Protein associated with RNAse G/E</fullName>
    </submittedName>
</protein>
<dbReference type="SUPFAM" id="SSF159234">
    <property type="entry name" value="FomD-like"/>
    <property type="match status" value="1"/>
</dbReference>
<accession>A0A841FDL2</accession>
<dbReference type="EMBL" id="JACHGT010000003">
    <property type="protein sequence ID" value="MBB6033545.1"/>
    <property type="molecule type" value="Genomic_DNA"/>
</dbReference>
<comment type="caution">
    <text evidence="2">The sequence shown here is derived from an EMBL/GenBank/DDBJ whole genome shotgun (WGS) entry which is preliminary data.</text>
</comment>
<gene>
    <name evidence="2" type="ORF">HNR73_001395</name>
</gene>
<dbReference type="Pfam" id="PF04167">
    <property type="entry name" value="DUF402"/>
    <property type="match status" value="1"/>
</dbReference>
<evidence type="ECO:0000313" key="3">
    <source>
        <dbReference type="Proteomes" id="UP000548476"/>
    </source>
</evidence>
<reference evidence="2 3" key="1">
    <citation type="submission" date="2020-08" db="EMBL/GenBank/DDBJ databases">
        <title>Genomic Encyclopedia of Type Strains, Phase IV (KMG-IV): sequencing the most valuable type-strain genomes for metagenomic binning, comparative biology and taxonomic classification.</title>
        <authorList>
            <person name="Goeker M."/>
        </authorList>
    </citation>
    <scope>NUCLEOTIDE SEQUENCE [LARGE SCALE GENOMIC DNA]</scope>
    <source>
        <strain evidence="2 3">YIM 65646</strain>
    </source>
</reference>
<dbReference type="AlphaFoldDB" id="A0A841FDL2"/>
<dbReference type="InterPro" id="IPR007295">
    <property type="entry name" value="DUF402"/>
</dbReference>
<dbReference type="Proteomes" id="UP000548476">
    <property type="component" value="Unassembled WGS sequence"/>
</dbReference>